<proteinExistence type="predicted"/>
<protein>
    <submittedName>
        <fullName evidence="1">Uncharacterized protein</fullName>
    </submittedName>
</protein>
<name>A0A0V0S9P1_9BILA</name>
<evidence type="ECO:0000313" key="2">
    <source>
        <dbReference type="Proteomes" id="UP000054630"/>
    </source>
</evidence>
<evidence type="ECO:0000313" key="1">
    <source>
        <dbReference type="EMBL" id="KRX23354.1"/>
    </source>
</evidence>
<reference evidence="1 2" key="1">
    <citation type="submission" date="2015-01" db="EMBL/GenBank/DDBJ databases">
        <title>Evolution of Trichinella species and genotypes.</title>
        <authorList>
            <person name="Korhonen P.K."/>
            <person name="Edoardo P."/>
            <person name="Giuseppe L.R."/>
            <person name="Gasser R.B."/>
        </authorList>
    </citation>
    <scope>NUCLEOTIDE SEQUENCE [LARGE SCALE GENOMIC DNA]</scope>
    <source>
        <strain evidence="1">ISS37</strain>
    </source>
</reference>
<organism evidence="1 2">
    <name type="scientific">Trichinella nelsoni</name>
    <dbReference type="NCBI Taxonomy" id="6336"/>
    <lineage>
        <taxon>Eukaryota</taxon>
        <taxon>Metazoa</taxon>
        <taxon>Ecdysozoa</taxon>
        <taxon>Nematoda</taxon>
        <taxon>Enoplea</taxon>
        <taxon>Dorylaimia</taxon>
        <taxon>Trichinellida</taxon>
        <taxon>Trichinellidae</taxon>
        <taxon>Trichinella</taxon>
    </lineage>
</organism>
<sequence length="106" mass="11519">MFSRNLTSFSSLESFPSKAELKAIKGLSPCDSKDIAKRKNRIREKNRKTSGKVVQFAYHQLGVGGDVVVDDEHLLAMFEVIFESDGSADGEAKFAKQGLGTAVSGH</sequence>
<dbReference type="Proteomes" id="UP000054630">
    <property type="component" value="Unassembled WGS sequence"/>
</dbReference>
<dbReference type="OrthoDB" id="10562776at2759"/>
<comment type="caution">
    <text evidence="1">The sequence shown here is derived from an EMBL/GenBank/DDBJ whole genome shotgun (WGS) entry which is preliminary data.</text>
</comment>
<accession>A0A0V0S9P1</accession>
<dbReference type="EMBL" id="JYDL01000025">
    <property type="protein sequence ID" value="KRX23354.1"/>
    <property type="molecule type" value="Genomic_DNA"/>
</dbReference>
<dbReference type="AlphaFoldDB" id="A0A0V0S9P1"/>
<keyword evidence="2" id="KW-1185">Reference proteome</keyword>
<gene>
    <name evidence="1" type="ORF">T07_3949</name>
</gene>